<proteinExistence type="predicted"/>
<evidence type="ECO:0000313" key="2">
    <source>
        <dbReference type="Proteomes" id="UP000049979"/>
    </source>
</evidence>
<dbReference type="AlphaFoldDB" id="A0A0M6WEL2"/>
<dbReference type="OrthoDB" id="3035407at2"/>
<protein>
    <submittedName>
        <fullName evidence="1">Uncharacterized protein</fullName>
    </submittedName>
</protein>
<dbReference type="Proteomes" id="UP000049979">
    <property type="component" value="Unassembled WGS sequence"/>
</dbReference>
<sequence>MAEEIFTASTENLRDLKKQRKRICALVNRAIREKQDPDLISLTKMYALLYSAYVETSFLKLIHTPKAFTESEIIQIMAERNLEQKWLKCVDLAFNKLNTTNLGEVANKKQTLHRLLQEYIIDPSQIRNKVAHGQWVYCLNNECTKVNHDTTALMANLDFVKIEKYFCIYDKFHQCILDLLISHRTHYRDYYQIITELQDYVDSTKSWSLETKKHQILSSSKYQNYKEKNYGNGAY</sequence>
<accession>A0A0M6WEL2</accession>
<reference evidence="2" key="1">
    <citation type="submission" date="2015-05" db="EMBL/GenBank/DDBJ databases">
        <authorList>
            <consortium name="Pathogen Informatics"/>
        </authorList>
    </citation>
    <scope>NUCLEOTIDE SEQUENCE [LARGE SCALE GENOMIC DNA]</scope>
    <source>
        <strain evidence="2">M72</strain>
    </source>
</reference>
<gene>
    <name evidence="1" type="ORF">M72_21871</name>
</gene>
<dbReference type="RefSeq" id="WP_055067223.1">
    <property type="nucleotide sequence ID" value="NZ_CP173697.1"/>
</dbReference>
<evidence type="ECO:0000313" key="1">
    <source>
        <dbReference type="EMBL" id="CRL34685.1"/>
    </source>
</evidence>
<dbReference type="EMBL" id="CVRR01000007">
    <property type="protein sequence ID" value="CRL34685.1"/>
    <property type="molecule type" value="Genomic_DNA"/>
</dbReference>
<organism evidence="1 2">
    <name type="scientific">Roseburia faecis</name>
    <dbReference type="NCBI Taxonomy" id="301302"/>
    <lineage>
        <taxon>Bacteria</taxon>
        <taxon>Bacillati</taxon>
        <taxon>Bacillota</taxon>
        <taxon>Clostridia</taxon>
        <taxon>Lachnospirales</taxon>
        <taxon>Lachnospiraceae</taxon>
        <taxon>Roseburia</taxon>
    </lineage>
</organism>
<name>A0A0M6WEL2_9FIRM</name>
<keyword evidence="2" id="KW-1185">Reference proteome</keyword>